<feature type="domain" description="RepB-like DNA primase" evidence="1">
    <location>
        <begin position="94"/>
        <end position="185"/>
    </location>
</feature>
<gene>
    <name evidence="2" type="ORF">GJ688_13835</name>
</gene>
<dbReference type="Proteomes" id="UP000430670">
    <property type="component" value="Unassembled WGS sequence"/>
</dbReference>
<evidence type="ECO:0000313" key="3">
    <source>
        <dbReference type="Proteomes" id="UP000430670"/>
    </source>
</evidence>
<proteinExistence type="predicted"/>
<sequence>MLSAGGKYLNEQKTQQSLNTVDFLKLFHDPGEIVHAFVRQENGGDAVRDIPFEYSPTAIAEAMTQLEDYNRRGFGVYFVVNTGGTKDSEITGIRAHFMEMDDVSLDEQRKLIDNFPLDPSLLVYSGGKSYHAYWFVQDAKVSMFRHIQERLIKSFNSDPSLVNSAQKMRLPGFNNCKPNGHTCEVIHYSGKVYRQEDIVAATPDVYSPVKVTRQFDCDQSEYAEFRDMVVSELDKAKDYDNKTSCRCIYPDHKDRNASTVFFWDSGNYYCHVCGNRNILDALEYSGDFDDAVDFAKINGLYRYGDEAEVIQSVGQSFEEYVEDVWDYAHVMTDIPVINIGDLPEISDPLAQEIARLSAKNTIRTMSKRNKVVQLSHARDVENLARLFGHPEPLGKITAIAGQPGFSKTTLMKQFGRTASALDHSFGAIFVCRTKNDMHDLASYLNGVADIDGHEKDKLLLLDEVIEQKAFIMESWNPKLCSQGHKEYTFGMCYGANCDKQRNCPLIKQYGLQKRYPIVIMTHERLMMDNERDGYFVSQYGQWEDYLGKRHRRRVMIIDEKPELIRSTILDSNSMKLLVKKVQDVVSELNDDGKKYYRKVKDINEIAKAINLIAQWQISDSNLVNVSLDEESMKQLKKSMPGLRSFLRKHIGMDEFKLFYDIEHLFMNRFAVITTHHGIKDESKNWQISFARWRPIASDSMNVFILDGTSDISADYADPRRFQRYDCADIRSYKNWTIYQAKISISKTKLSQPQDIVAEINQNVVDVVRRDILPRHKRTLVVTLKNNATSLSRLFANEISEEKVTVAYDGNLIGTNEYQDYTCVVFTSRIEYPPALIEANHALVEQSILGRSMDELGYFGTYGTFRYRNRVYYTSASMEAVRLLKTAENMVQGSLRIDRDPNSSQKVEMWLFDKNPYLAQFIQQKKLKGCLLETVAFEEFKQKKSDAATYKLADIAVEALQQRADDKLPKKELAKLAGIKERALAWNLSREDVQKAFEQKGLKISHRYVERS</sequence>
<protein>
    <recommendedName>
        <fullName evidence="1">RepB-like DNA primase domain-containing protein</fullName>
    </recommendedName>
</protein>
<dbReference type="InterPro" id="IPR039459">
    <property type="entry name" value="RepB-like_DNA_primase_dom"/>
</dbReference>
<organism evidence="2 3">
    <name type="scientific">Heliobacterium mobile</name>
    <name type="common">Heliobacillus mobilis</name>
    <dbReference type="NCBI Taxonomy" id="28064"/>
    <lineage>
        <taxon>Bacteria</taxon>
        <taxon>Bacillati</taxon>
        <taxon>Bacillota</taxon>
        <taxon>Clostridia</taxon>
        <taxon>Eubacteriales</taxon>
        <taxon>Heliobacteriaceae</taxon>
        <taxon>Heliobacterium</taxon>
    </lineage>
</organism>
<dbReference type="AlphaFoldDB" id="A0A6I3SNC8"/>
<reference evidence="2 3" key="1">
    <citation type="submission" date="2019-11" db="EMBL/GenBank/DDBJ databases">
        <title>Whole-genome sequence of a the green, strictly anaerobic photosynthetic bacterium Heliobacillus mobilis DSM 6151.</title>
        <authorList>
            <person name="Kyndt J.A."/>
            <person name="Meyer T.E."/>
        </authorList>
    </citation>
    <scope>NUCLEOTIDE SEQUENCE [LARGE SCALE GENOMIC DNA]</scope>
    <source>
        <strain evidence="2 3">DSM 6151</strain>
    </source>
</reference>
<dbReference type="Pfam" id="PF16793">
    <property type="entry name" value="RepB_primase"/>
    <property type="match status" value="1"/>
</dbReference>
<dbReference type="EMBL" id="WNKU01000018">
    <property type="protein sequence ID" value="MTV50052.1"/>
    <property type="molecule type" value="Genomic_DNA"/>
</dbReference>
<keyword evidence="3" id="KW-1185">Reference proteome</keyword>
<dbReference type="Gene3D" id="3.30.70.1790">
    <property type="entry name" value="RepB DNA-primase, N-terminal domain"/>
    <property type="match status" value="1"/>
</dbReference>
<comment type="caution">
    <text evidence="2">The sequence shown here is derived from an EMBL/GenBank/DDBJ whole genome shotgun (WGS) entry which is preliminary data.</text>
</comment>
<accession>A0A6I3SNC8</accession>
<evidence type="ECO:0000313" key="2">
    <source>
        <dbReference type="EMBL" id="MTV50052.1"/>
    </source>
</evidence>
<evidence type="ECO:0000259" key="1">
    <source>
        <dbReference type="Pfam" id="PF16793"/>
    </source>
</evidence>
<name>A0A6I3SNC8_HELMO</name>